<gene>
    <name evidence="2" type="ORF">V6984_05705</name>
</gene>
<organism evidence="2 3">
    <name type="scientific">Kineothrix sedimenti</name>
    <dbReference type="NCBI Taxonomy" id="3123317"/>
    <lineage>
        <taxon>Bacteria</taxon>
        <taxon>Bacillati</taxon>
        <taxon>Bacillota</taxon>
        <taxon>Clostridia</taxon>
        <taxon>Lachnospirales</taxon>
        <taxon>Lachnospiraceae</taxon>
        <taxon>Kineothrix</taxon>
    </lineage>
</organism>
<dbReference type="RefSeq" id="WP_342758815.1">
    <property type="nucleotide sequence ID" value="NZ_CP146256.1"/>
</dbReference>
<protein>
    <submittedName>
        <fullName evidence="2">Cupin domain-containing protein</fullName>
    </submittedName>
</protein>
<dbReference type="Pfam" id="PF07883">
    <property type="entry name" value="Cupin_2"/>
    <property type="match status" value="1"/>
</dbReference>
<evidence type="ECO:0000313" key="2">
    <source>
        <dbReference type="EMBL" id="XAH75251.1"/>
    </source>
</evidence>
<dbReference type="PANTHER" id="PTHR43346:SF1">
    <property type="entry name" value="QUERCETIN 2,3-DIOXYGENASE-RELATED"/>
    <property type="match status" value="1"/>
</dbReference>
<dbReference type="SUPFAM" id="SSF51182">
    <property type="entry name" value="RmlC-like cupins"/>
    <property type="match status" value="1"/>
</dbReference>
<dbReference type="CDD" id="cd02223">
    <property type="entry name" value="cupin_Bh2720-like"/>
    <property type="match status" value="1"/>
</dbReference>
<accession>A0ABZ3EYD3</accession>
<feature type="domain" description="Cupin type-2" evidence="1">
    <location>
        <begin position="46"/>
        <end position="121"/>
    </location>
</feature>
<dbReference type="InterPro" id="IPR013096">
    <property type="entry name" value="Cupin_2"/>
</dbReference>
<name>A0ABZ3EYD3_9FIRM</name>
<dbReference type="EMBL" id="CP146256">
    <property type="protein sequence ID" value="XAH75251.1"/>
    <property type="molecule type" value="Genomic_DNA"/>
</dbReference>
<dbReference type="PANTHER" id="PTHR43346">
    <property type="entry name" value="LIGAND BINDING DOMAIN PROTEIN, PUTATIVE (AFU_ORTHOLOGUE AFUA_6G14370)-RELATED"/>
    <property type="match status" value="1"/>
</dbReference>
<dbReference type="Gene3D" id="2.60.120.10">
    <property type="entry name" value="Jelly Rolls"/>
    <property type="match status" value="1"/>
</dbReference>
<reference evidence="2 3" key="1">
    <citation type="submission" date="2024-02" db="EMBL/GenBank/DDBJ databases">
        <title>Bacterial strain from lacustrine sediment.</title>
        <authorList>
            <person name="Petit C."/>
            <person name="Fadhlaoui K."/>
        </authorList>
    </citation>
    <scope>NUCLEOTIDE SEQUENCE [LARGE SCALE GENOMIC DNA]</scope>
    <source>
        <strain evidence="2 3">IPX-CK</strain>
    </source>
</reference>
<dbReference type="InterPro" id="IPR011051">
    <property type="entry name" value="RmlC_Cupin_sf"/>
</dbReference>
<evidence type="ECO:0000313" key="3">
    <source>
        <dbReference type="Proteomes" id="UP001451571"/>
    </source>
</evidence>
<sequence length="145" mass="16461">MDYLNDTTNIIDQGPRPFVTDLRQDTISNTYFRAARWTCKNMQLTLMSVPVDSDIGLDVHQTSDQFFYIEQGSALVIMGNCEDCLQYQAHITEDYAVIVPAGIWHNIVNTGSIPLKMFTIYAPSLHPHGSIHRSKEEASIYESME</sequence>
<evidence type="ECO:0000259" key="1">
    <source>
        <dbReference type="Pfam" id="PF07883"/>
    </source>
</evidence>
<dbReference type="Proteomes" id="UP001451571">
    <property type="component" value="Chromosome"/>
</dbReference>
<keyword evidence="3" id="KW-1185">Reference proteome</keyword>
<dbReference type="InterPro" id="IPR052538">
    <property type="entry name" value="Flavonoid_dioxygenase-like"/>
</dbReference>
<proteinExistence type="predicted"/>
<dbReference type="InterPro" id="IPR014710">
    <property type="entry name" value="RmlC-like_jellyroll"/>
</dbReference>